<gene>
    <name evidence="2" type="ORF">EDD63_11524</name>
</gene>
<dbReference type="AlphaFoldDB" id="A0A4R7ZRF5"/>
<organism evidence="2 3">
    <name type="scientific">Breznakia blatticola</name>
    <dbReference type="NCBI Taxonomy" id="1754012"/>
    <lineage>
        <taxon>Bacteria</taxon>
        <taxon>Bacillati</taxon>
        <taxon>Bacillota</taxon>
        <taxon>Erysipelotrichia</taxon>
        <taxon>Erysipelotrichales</taxon>
        <taxon>Erysipelotrichaceae</taxon>
        <taxon>Breznakia</taxon>
    </lineage>
</organism>
<comment type="caution">
    <text evidence="2">The sequence shown here is derived from an EMBL/GenBank/DDBJ whole genome shotgun (WGS) entry which is preliminary data.</text>
</comment>
<dbReference type="RefSeq" id="WP_166667559.1">
    <property type="nucleotide sequence ID" value="NZ_SODD01000015.1"/>
</dbReference>
<evidence type="ECO:0000313" key="3">
    <source>
        <dbReference type="Proteomes" id="UP000294743"/>
    </source>
</evidence>
<evidence type="ECO:0000313" key="2">
    <source>
        <dbReference type="EMBL" id="TDW20066.1"/>
    </source>
</evidence>
<dbReference type="SUPFAM" id="SSF54593">
    <property type="entry name" value="Glyoxalase/Bleomycin resistance protein/Dihydroxybiphenyl dioxygenase"/>
    <property type="match status" value="1"/>
</dbReference>
<sequence length="115" mass="12994">MKIAWNTILVNEMETSFQFYVDHIGLEVAQEVKNEGMHLVFLKDETGICLELIKTDKLLEKGNTVGFVLQVKDMEATKKDLEHKGLVTSDVISPAPNVHFFHVLDPNGVTIQIQE</sequence>
<proteinExistence type="predicted"/>
<dbReference type="PROSITE" id="PS51819">
    <property type="entry name" value="VOC"/>
    <property type="match status" value="1"/>
</dbReference>
<dbReference type="Gene3D" id="3.10.180.10">
    <property type="entry name" value="2,3-Dihydroxybiphenyl 1,2-Dioxygenase, domain 1"/>
    <property type="match status" value="1"/>
</dbReference>
<accession>A0A4R7ZRF5</accession>
<dbReference type="GO" id="GO:0016829">
    <property type="term" value="F:lyase activity"/>
    <property type="evidence" value="ECO:0007669"/>
    <property type="project" value="UniProtKB-KW"/>
</dbReference>
<protein>
    <submittedName>
        <fullName evidence="2">Lactoylglutathione lyase</fullName>
    </submittedName>
</protein>
<dbReference type="EMBL" id="SODD01000015">
    <property type="protein sequence ID" value="TDW20066.1"/>
    <property type="molecule type" value="Genomic_DNA"/>
</dbReference>
<reference evidence="2 3" key="1">
    <citation type="submission" date="2019-03" db="EMBL/GenBank/DDBJ databases">
        <title>Genomic Encyclopedia of Type Strains, Phase IV (KMG-IV): sequencing the most valuable type-strain genomes for metagenomic binning, comparative biology and taxonomic classification.</title>
        <authorList>
            <person name="Goeker M."/>
        </authorList>
    </citation>
    <scope>NUCLEOTIDE SEQUENCE [LARGE SCALE GENOMIC DNA]</scope>
    <source>
        <strain evidence="2 3">DSM 28867</strain>
    </source>
</reference>
<keyword evidence="2" id="KW-0456">Lyase</keyword>
<dbReference type="Pfam" id="PF00903">
    <property type="entry name" value="Glyoxalase"/>
    <property type="match status" value="1"/>
</dbReference>
<dbReference type="InterPro" id="IPR037523">
    <property type="entry name" value="VOC_core"/>
</dbReference>
<evidence type="ECO:0000259" key="1">
    <source>
        <dbReference type="PROSITE" id="PS51819"/>
    </source>
</evidence>
<keyword evidence="3" id="KW-1185">Reference proteome</keyword>
<dbReference type="InterPro" id="IPR004360">
    <property type="entry name" value="Glyas_Fos-R_dOase_dom"/>
</dbReference>
<dbReference type="InterPro" id="IPR029068">
    <property type="entry name" value="Glyas_Bleomycin-R_OHBP_Dase"/>
</dbReference>
<dbReference type="Proteomes" id="UP000294743">
    <property type="component" value="Unassembled WGS sequence"/>
</dbReference>
<feature type="domain" description="VOC" evidence="1">
    <location>
        <begin position="2"/>
        <end position="115"/>
    </location>
</feature>
<name>A0A4R7ZRF5_9FIRM</name>